<keyword evidence="2" id="KW-0472">Membrane</keyword>
<keyword evidence="5" id="KW-1185">Reference proteome</keyword>
<evidence type="ECO:0000313" key="4">
    <source>
        <dbReference type="EMBL" id="GBM97978.1"/>
    </source>
</evidence>
<evidence type="ECO:0000313" key="5">
    <source>
        <dbReference type="Proteomes" id="UP000499080"/>
    </source>
</evidence>
<evidence type="ECO:0000256" key="2">
    <source>
        <dbReference type="SAM" id="Phobius"/>
    </source>
</evidence>
<dbReference type="AlphaFoldDB" id="A0A4Y2K7W1"/>
<keyword evidence="2" id="KW-0812">Transmembrane</keyword>
<organism evidence="4 5">
    <name type="scientific">Araneus ventricosus</name>
    <name type="common">Orbweaver spider</name>
    <name type="synonym">Epeira ventricosa</name>
    <dbReference type="NCBI Taxonomy" id="182803"/>
    <lineage>
        <taxon>Eukaryota</taxon>
        <taxon>Metazoa</taxon>
        <taxon>Ecdysozoa</taxon>
        <taxon>Arthropoda</taxon>
        <taxon>Chelicerata</taxon>
        <taxon>Arachnida</taxon>
        <taxon>Araneae</taxon>
        <taxon>Araneomorphae</taxon>
        <taxon>Entelegynae</taxon>
        <taxon>Araneoidea</taxon>
        <taxon>Araneidae</taxon>
        <taxon>Araneus</taxon>
    </lineage>
</organism>
<dbReference type="EMBL" id="BGPR01193506">
    <property type="protein sequence ID" value="GBM97978.1"/>
    <property type="molecule type" value="Genomic_DNA"/>
</dbReference>
<proteinExistence type="predicted"/>
<feature type="compositionally biased region" description="Basic and acidic residues" evidence="1">
    <location>
        <begin position="35"/>
        <end position="56"/>
    </location>
</feature>
<protein>
    <submittedName>
        <fullName evidence="4">Uncharacterized protein</fullName>
    </submittedName>
</protein>
<feature type="transmembrane region" description="Helical" evidence="2">
    <location>
        <begin position="71"/>
        <end position="89"/>
    </location>
</feature>
<sequence>MRKMQNSHGLPLRIFYFAKTKAGFVRTTQPAQSKRNNERKENTRNKPTLKKMEQKKKSGPFQDGKTISYRMVYIPISLLFFIIRSTIILPRLEHRSSFLEALGNVGRTKRKGTTVWMEYSNVAADQKRA</sequence>
<keyword evidence="2" id="KW-1133">Transmembrane helix</keyword>
<reference evidence="4 5" key="1">
    <citation type="journal article" date="2019" name="Sci. Rep.">
        <title>Orb-weaving spider Araneus ventricosus genome elucidates the spidroin gene catalogue.</title>
        <authorList>
            <person name="Kono N."/>
            <person name="Nakamura H."/>
            <person name="Ohtoshi R."/>
            <person name="Moran D.A.P."/>
            <person name="Shinohara A."/>
            <person name="Yoshida Y."/>
            <person name="Fujiwara M."/>
            <person name="Mori M."/>
            <person name="Tomita M."/>
            <person name="Arakawa K."/>
        </authorList>
    </citation>
    <scope>NUCLEOTIDE SEQUENCE [LARGE SCALE GENOMIC DNA]</scope>
</reference>
<accession>A0A4Y2K7W1</accession>
<gene>
    <name evidence="3" type="ORF">AVEN_186551_1</name>
    <name evidence="4" type="ORF">AVEN_209816_1</name>
</gene>
<name>A0A4Y2K7W1_ARAVE</name>
<comment type="caution">
    <text evidence="4">The sequence shown here is derived from an EMBL/GenBank/DDBJ whole genome shotgun (WGS) entry which is preliminary data.</text>
</comment>
<evidence type="ECO:0000313" key="3">
    <source>
        <dbReference type="EMBL" id="GBM97964.1"/>
    </source>
</evidence>
<dbReference type="EMBL" id="BGPR01193502">
    <property type="protein sequence ID" value="GBM97964.1"/>
    <property type="molecule type" value="Genomic_DNA"/>
</dbReference>
<feature type="region of interest" description="Disordered" evidence="1">
    <location>
        <begin position="26"/>
        <end position="61"/>
    </location>
</feature>
<dbReference type="Proteomes" id="UP000499080">
    <property type="component" value="Unassembled WGS sequence"/>
</dbReference>
<evidence type="ECO:0000256" key="1">
    <source>
        <dbReference type="SAM" id="MobiDB-lite"/>
    </source>
</evidence>